<evidence type="ECO:0000256" key="4">
    <source>
        <dbReference type="SAM" id="Phobius"/>
    </source>
</evidence>
<keyword evidence="4" id="KW-1133">Transmembrane helix</keyword>
<feature type="compositionally biased region" description="Basic residues" evidence="3">
    <location>
        <begin position="1"/>
        <end position="21"/>
    </location>
</feature>
<protein>
    <submittedName>
        <fullName evidence="5">Spore germination protein</fullName>
    </submittedName>
</protein>
<dbReference type="InterPro" id="IPR050768">
    <property type="entry name" value="UPF0353/GerABKA_families"/>
</dbReference>
<feature type="transmembrane region" description="Helical" evidence="4">
    <location>
        <begin position="318"/>
        <end position="337"/>
    </location>
</feature>
<dbReference type="PIRSF" id="PIRSF005690">
    <property type="entry name" value="GerBA"/>
    <property type="match status" value="1"/>
</dbReference>
<organism evidence="5 6">
    <name type="scientific">Paenibacillus flagellatus</name>
    <dbReference type="NCBI Taxonomy" id="2211139"/>
    <lineage>
        <taxon>Bacteria</taxon>
        <taxon>Bacillati</taxon>
        <taxon>Bacillota</taxon>
        <taxon>Bacilli</taxon>
        <taxon>Bacillales</taxon>
        <taxon>Paenibacillaceae</taxon>
        <taxon>Paenibacillus</taxon>
    </lineage>
</organism>
<dbReference type="PANTHER" id="PTHR22550">
    <property type="entry name" value="SPORE GERMINATION PROTEIN"/>
    <property type="match status" value="1"/>
</dbReference>
<feature type="region of interest" description="Disordered" evidence="3">
    <location>
        <begin position="511"/>
        <end position="563"/>
    </location>
</feature>
<dbReference type="GO" id="GO:0016020">
    <property type="term" value="C:membrane"/>
    <property type="evidence" value="ECO:0007669"/>
    <property type="project" value="InterPro"/>
</dbReference>
<keyword evidence="6" id="KW-1185">Reference proteome</keyword>
<dbReference type="RefSeq" id="WP_110837922.1">
    <property type="nucleotide sequence ID" value="NZ_QJVJ01000001.1"/>
</dbReference>
<comment type="similarity">
    <text evidence="1">Belongs to the GerABKA family.</text>
</comment>
<evidence type="ECO:0000313" key="6">
    <source>
        <dbReference type="Proteomes" id="UP000247476"/>
    </source>
</evidence>
<dbReference type="PANTHER" id="PTHR22550:SF5">
    <property type="entry name" value="LEUCINE ZIPPER PROTEIN 4"/>
    <property type="match status" value="1"/>
</dbReference>
<dbReference type="OrthoDB" id="1726708at2"/>
<name>A0A2V5KBF9_9BACL</name>
<feature type="compositionally biased region" description="Basic and acidic residues" evidence="3">
    <location>
        <begin position="516"/>
        <end position="529"/>
    </location>
</feature>
<feature type="transmembrane region" description="Helical" evidence="4">
    <location>
        <begin position="391"/>
        <end position="421"/>
    </location>
</feature>
<dbReference type="GO" id="GO:0009847">
    <property type="term" value="P:spore germination"/>
    <property type="evidence" value="ECO:0007669"/>
    <property type="project" value="InterPro"/>
</dbReference>
<reference evidence="5 6" key="1">
    <citation type="submission" date="2018-05" db="EMBL/GenBank/DDBJ databases">
        <title>Paenibacillus flagellatus sp. nov., isolated from selenium mineral soil.</title>
        <authorList>
            <person name="Dai X."/>
        </authorList>
    </citation>
    <scope>NUCLEOTIDE SEQUENCE [LARGE SCALE GENOMIC DNA]</scope>
    <source>
        <strain evidence="5 6">DXL2</strain>
    </source>
</reference>
<dbReference type="AlphaFoldDB" id="A0A2V5KBF9"/>
<keyword evidence="4" id="KW-0812">Transmembrane</keyword>
<dbReference type="InterPro" id="IPR004995">
    <property type="entry name" value="Spore_Ger"/>
</dbReference>
<dbReference type="EMBL" id="QJVJ01000001">
    <property type="protein sequence ID" value="PYI56881.1"/>
    <property type="molecule type" value="Genomic_DNA"/>
</dbReference>
<evidence type="ECO:0000313" key="5">
    <source>
        <dbReference type="EMBL" id="PYI56881.1"/>
    </source>
</evidence>
<dbReference type="Pfam" id="PF03323">
    <property type="entry name" value="GerA"/>
    <property type="match status" value="1"/>
</dbReference>
<gene>
    <name evidence="5" type="ORF">DLM86_00050</name>
</gene>
<dbReference type="Proteomes" id="UP000247476">
    <property type="component" value="Unassembled WGS sequence"/>
</dbReference>
<comment type="caution">
    <text evidence="5">The sequence shown here is derived from an EMBL/GenBank/DDBJ whole genome shotgun (WGS) entry which is preliminary data.</text>
</comment>
<sequence length="563" mass="62333">MLRLPWKKQKKRVSGTSRHRPTGSLLDELEGRKLTENVEETIAFMEERLGPNDDFIVRRFHVMGDVPAVLFYFVHMTDGAQKEIVKSLMSIGNRIDEAPVRGDRLRELLTNDILFAGDGEIEDKLAGLLEKVLNGCTVVHIEGIAEAFVFGTRNVDKRSINQPETEQVIRGPREGFIEMLSTNVSLIRYRLQSPDLRIRTMKLGRYTRSTIAVCYVDGIVNPSLVEEVMRRLSLIDMDGILDSGYLEQFIEDNHYSPFPQVQLTERPDKAVANLLEGRVILMVDGSPIALVVPAVFSQFYQTSEDYSERFLLVSFIRLARLLALLFSLVFPSLYVAIISFNPELIPTEFAVAVAGGRAGVPFPSVVEVLIMEVSMEVLREATIRLPQQVGGALSIVGVLVVGQAAVAAGFVSPITVVVIALTTIGSFATPAYNAALALRLLRFPLIILAGMFGLYGVMVGLILIANHMLSLKSFGIPYMTPIVPGNFQGMKDTVIRSPLWWMRRRPPMLHPGNDARVSKDQVEELERTKQNTLDPLTAGNETGGRRDGHSTANHGDSGGDHSH</sequence>
<evidence type="ECO:0000256" key="2">
    <source>
        <dbReference type="ARBA" id="ARBA00023136"/>
    </source>
</evidence>
<evidence type="ECO:0000256" key="1">
    <source>
        <dbReference type="ARBA" id="ARBA00005278"/>
    </source>
</evidence>
<feature type="region of interest" description="Disordered" evidence="3">
    <location>
        <begin position="1"/>
        <end position="26"/>
    </location>
</feature>
<keyword evidence="2 4" id="KW-0472">Membrane</keyword>
<proteinExistence type="inferred from homology"/>
<accession>A0A2V5KBF9</accession>
<evidence type="ECO:0000256" key="3">
    <source>
        <dbReference type="SAM" id="MobiDB-lite"/>
    </source>
</evidence>
<feature type="transmembrane region" description="Helical" evidence="4">
    <location>
        <begin position="441"/>
        <end position="464"/>
    </location>
</feature>